<keyword evidence="4" id="KW-1185">Reference proteome</keyword>
<dbReference type="Pfam" id="PF07075">
    <property type="entry name" value="NamZ_N"/>
    <property type="match status" value="1"/>
</dbReference>
<dbReference type="Proteomes" id="UP000064893">
    <property type="component" value="Chromosome"/>
</dbReference>
<accession>A0A0S2HZ53</accession>
<dbReference type="PANTHER" id="PTHR42915">
    <property type="entry name" value="HYPOTHETICAL 460 KDA PROTEIN IN FEUA-SIGW INTERGENIC REGION [PRECURSOR]"/>
    <property type="match status" value="1"/>
</dbReference>
<dbReference type="InterPro" id="IPR048503">
    <property type="entry name" value="NamZ_C"/>
</dbReference>
<dbReference type="Gene3D" id="3.90.1150.140">
    <property type="match status" value="1"/>
</dbReference>
<protein>
    <recommendedName>
        <fullName evidence="5">DUF1343 domain-containing protein</fullName>
    </recommendedName>
</protein>
<dbReference type="GO" id="GO:0033922">
    <property type="term" value="F:peptidoglycan beta-N-acetylmuramidase activity"/>
    <property type="evidence" value="ECO:0007669"/>
    <property type="project" value="InterPro"/>
</dbReference>
<dbReference type="PANTHER" id="PTHR42915:SF1">
    <property type="entry name" value="PEPTIDOGLYCAN BETA-N-ACETYLMURAMIDASE NAMZ"/>
    <property type="match status" value="1"/>
</dbReference>
<evidence type="ECO:0000313" key="3">
    <source>
        <dbReference type="EMBL" id="ALO15116.1"/>
    </source>
</evidence>
<dbReference type="InterPro" id="IPR008302">
    <property type="entry name" value="NamZ"/>
</dbReference>
<dbReference type="EMBL" id="CP013118">
    <property type="protein sequence ID" value="ALO15116.1"/>
    <property type="molecule type" value="Genomic_DNA"/>
</dbReference>
<evidence type="ECO:0000313" key="4">
    <source>
        <dbReference type="Proteomes" id="UP000064893"/>
    </source>
</evidence>
<evidence type="ECO:0000259" key="2">
    <source>
        <dbReference type="Pfam" id="PF20732"/>
    </source>
</evidence>
<evidence type="ECO:0008006" key="5">
    <source>
        <dbReference type="Google" id="ProtNLM"/>
    </source>
</evidence>
<dbReference type="PIRSF" id="PIRSF016719">
    <property type="entry name" value="UCP016719"/>
    <property type="match status" value="1"/>
</dbReference>
<organism evidence="3 4">
    <name type="scientific">Salinivirga cyanobacteriivorans</name>
    <dbReference type="NCBI Taxonomy" id="1307839"/>
    <lineage>
        <taxon>Bacteria</taxon>
        <taxon>Pseudomonadati</taxon>
        <taxon>Bacteroidota</taxon>
        <taxon>Bacteroidia</taxon>
        <taxon>Bacteroidales</taxon>
        <taxon>Salinivirgaceae</taxon>
        <taxon>Salinivirga</taxon>
    </lineage>
</organism>
<feature type="domain" description="Peptidoglycan beta-N-acetylmuramidase NamZ N-terminal" evidence="1">
    <location>
        <begin position="63"/>
        <end position="260"/>
    </location>
</feature>
<evidence type="ECO:0000259" key="1">
    <source>
        <dbReference type="Pfam" id="PF07075"/>
    </source>
</evidence>
<feature type="domain" description="Peptidoglycan beta-N-acetylmuramidase NamZ C-terminal" evidence="2">
    <location>
        <begin position="263"/>
        <end position="402"/>
    </location>
</feature>
<gene>
    <name evidence="3" type="ORF">L21SP5_01466</name>
</gene>
<dbReference type="Pfam" id="PF20732">
    <property type="entry name" value="NamZ_C"/>
    <property type="match status" value="1"/>
</dbReference>
<dbReference type="Gene3D" id="3.40.50.12170">
    <property type="entry name" value="Uncharacterised protein PF07075, DUF1343"/>
    <property type="match status" value="1"/>
</dbReference>
<reference evidence="3 4" key="1">
    <citation type="submission" date="2015-11" db="EMBL/GenBank/DDBJ databases">
        <title>Description and complete genome sequence of a novel strain predominating in hypersaline microbial mats and representing a new family of the Bacteriodetes phylum.</title>
        <authorList>
            <person name="Spring S."/>
            <person name="Bunk B."/>
            <person name="Sproer C."/>
            <person name="Klenk H.-P."/>
        </authorList>
    </citation>
    <scope>NUCLEOTIDE SEQUENCE [LARGE SCALE GENOMIC DNA]</scope>
    <source>
        <strain evidence="3 4">L21-Spi-D4</strain>
    </source>
</reference>
<sequence length="413" mass="47027">MIITTLQNILYYCLFKYFGMYKNSLIVGIGLFFSSVFTLSAQEIVPAAHRVQEYIHLLQNKSIGVVANHTSLIEDTHIVDSLINMNVDIKYIFSPEHGFRGNKDAGKLILNSIDSITGLPVISLYGKQKKPADHYFEHVDLMLFDLQDVGVRFYTYISTLHYVMEACAENDTPLILLDRPNPNGYYIDGPVLDTAYRSFVGLHPIPVVYGLTIGELAFMINGEGWINEKCDLKVIECDEYTHSDLYDLPVPPSPNLPNMQAVYLYPSLAFFEGTVMSVGRGTHFPFQVYGHPKYNEKDFYFVPLPTKGASNPKYNGQKCYGHNLNDLIQLGRETSGIKPEYLKDAYLKTKTDTFFNSFFKLLAGTTKLQQQIEAGVSAEQIKSSWHQGLNDFNELRKKYLLYEDFERQGLKDE</sequence>
<name>A0A0S2HZ53_9BACT</name>
<dbReference type="InterPro" id="IPR048502">
    <property type="entry name" value="NamZ_N"/>
</dbReference>
<proteinExistence type="predicted"/>
<dbReference type="PATRIC" id="fig|1307839.3.peg.1563"/>
<dbReference type="AlphaFoldDB" id="A0A0S2HZ53"/>
<dbReference type="KEGG" id="blq:L21SP5_01466"/>
<dbReference type="STRING" id="1307839.L21SP5_01466"/>